<dbReference type="Proteomes" id="UP001152888">
    <property type="component" value="Unassembled WGS sequence"/>
</dbReference>
<evidence type="ECO:0000313" key="2">
    <source>
        <dbReference type="Proteomes" id="UP001152888"/>
    </source>
</evidence>
<reference evidence="1" key="1">
    <citation type="submission" date="2022-03" db="EMBL/GenBank/DDBJ databases">
        <authorList>
            <person name="Sayadi A."/>
        </authorList>
    </citation>
    <scope>NUCLEOTIDE SEQUENCE</scope>
</reference>
<gene>
    <name evidence="1" type="ORF">ACAOBT_LOCUS36844</name>
</gene>
<sequence length="130" mass="14927">MLERKGYAPFHIIRLKRNGGVPMPLVVEILPKTEKSQQVFNEHELLGLSITVEVQKKYRLTGQCHRCQKYGHAQSYCTAPPKCLKCAQDHMTYVPSNRTRGAQMCELWGDHPADSPTCRFAPRRYLQVIT</sequence>
<protein>
    <recommendedName>
        <fullName evidence="3">Nucleic-acid-binding protein from transposon X-element</fullName>
    </recommendedName>
</protein>
<dbReference type="EMBL" id="CAKOFQ010009956">
    <property type="protein sequence ID" value="CAH2018797.1"/>
    <property type="molecule type" value="Genomic_DNA"/>
</dbReference>
<accession>A0A9P0VSH0</accession>
<evidence type="ECO:0008006" key="3">
    <source>
        <dbReference type="Google" id="ProtNLM"/>
    </source>
</evidence>
<name>A0A9P0VSH0_ACAOB</name>
<dbReference type="OrthoDB" id="8123891at2759"/>
<organism evidence="1 2">
    <name type="scientific">Acanthoscelides obtectus</name>
    <name type="common">Bean weevil</name>
    <name type="synonym">Bruchus obtectus</name>
    <dbReference type="NCBI Taxonomy" id="200917"/>
    <lineage>
        <taxon>Eukaryota</taxon>
        <taxon>Metazoa</taxon>
        <taxon>Ecdysozoa</taxon>
        <taxon>Arthropoda</taxon>
        <taxon>Hexapoda</taxon>
        <taxon>Insecta</taxon>
        <taxon>Pterygota</taxon>
        <taxon>Neoptera</taxon>
        <taxon>Endopterygota</taxon>
        <taxon>Coleoptera</taxon>
        <taxon>Polyphaga</taxon>
        <taxon>Cucujiformia</taxon>
        <taxon>Chrysomeloidea</taxon>
        <taxon>Chrysomelidae</taxon>
        <taxon>Bruchinae</taxon>
        <taxon>Bruchini</taxon>
        <taxon>Acanthoscelides</taxon>
    </lineage>
</organism>
<keyword evidence="2" id="KW-1185">Reference proteome</keyword>
<dbReference type="AlphaFoldDB" id="A0A9P0VSH0"/>
<proteinExistence type="predicted"/>
<evidence type="ECO:0000313" key="1">
    <source>
        <dbReference type="EMBL" id="CAH2018797.1"/>
    </source>
</evidence>
<comment type="caution">
    <text evidence="1">The sequence shown here is derived from an EMBL/GenBank/DDBJ whole genome shotgun (WGS) entry which is preliminary data.</text>
</comment>